<dbReference type="InterPro" id="IPR050059">
    <property type="entry name" value="ATP_synthase_B_chain"/>
</dbReference>
<evidence type="ECO:0000256" key="9">
    <source>
        <dbReference type="ARBA" id="ARBA00023310"/>
    </source>
</evidence>
<gene>
    <name evidence="15" type="primary">atpF_1</name>
    <name evidence="13" type="synonym">atpF</name>
    <name evidence="15" type="ORF">IMCC3135_23465</name>
</gene>
<comment type="function">
    <text evidence="10 13">F(1)F(0) ATP synthase produces ATP from ADP in the presence of a proton or sodium gradient. F-type ATPases consist of two structural domains, F(1) containing the extramembraneous catalytic core and F(0) containing the membrane proton channel, linked together by a central stalk and a peripheral stalk. During catalysis, ATP synthesis in the catalytic domain of F(1) is coupled via a rotary mechanism of the central stalk subunits to proton translocation.</text>
</comment>
<dbReference type="OrthoDB" id="466272at2"/>
<name>A0A2Z2NT81_9GAMM</name>
<comment type="similarity">
    <text evidence="1 13 14">Belongs to the ATPase B chain family.</text>
</comment>
<keyword evidence="2 13" id="KW-0813">Transport</keyword>
<dbReference type="EMBL" id="CP018632">
    <property type="protein sequence ID" value="ASJ74762.1"/>
    <property type="molecule type" value="Genomic_DNA"/>
</dbReference>
<dbReference type="RefSeq" id="WP_088919750.1">
    <property type="nucleotide sequence ID" value="NZ_CP018632.1"/>
</dbReference>
<comment type="function">
    <text evidence="11">Component of the F(0) channel, it forms part of the peripheral stalk, linking F(1) to F(0). The b'-subunit is a diverged and duplicated form of b found in plants and photosynthetic bacteria.</text>
</comment>
<evidence type="ECO:0000256" key="5">
    <source>
        <dbReference type="ARBA" id="ARBA00022781"/>
    </source>
</evidence>
<dbReference type="GO" id="GO:0046933">
    <property type="term" value="F:proton-transporting ATP synthase activity, rotational mechanism"/>
    <property type="evidence" value="ECO:0007669"/>
    <property type="project" value="UniProtKB-UniRule"/>
</dbReference>
<organism evidence="15 16">
    <name type="scientific">Granulosicoccus antarcticus IMCC3135</name>
    <dbReference type="NCBI Taxonomy" id="1192854"/>
    <lineage>
        <taxon>Bacteria</taxon>
        <taxon>Pseudomonadati</taxon>
        <taxon>Pseudomonadota</taxon>
        <taxon>Gammaproteobacteria</taxon>
        <taxon>Chromatiales</taxon>
        <taxon>Granulosicoccaceae</taxon>
        <taxon>Granulosicoccus</taxon>
    </lineage>
</organism>
<dbReference type="KEGG" id="gai:IMCC3135_23465"/>
<evidence type="ECO:0000256" key="6">
    <source>
        <dbReference type="ARBA" id="ARBA00022989"/>
    </source>
</evidence>
<keyword evidence="5 13" id="KW-0375">Hydrogen ion transport</keyword>
<evidence type="ECO:0000256" key="14">
    <source>
        <dbReference type="RuleBase" id="RU003848"/>
    </source>
</evidence>
<comment type="subunit">
    <text evidence="13">F-type ATPases have 2 components, F(1) - the catalytic core - and F(0) - the membrane proton channel. F(1) has five subunits: alpha(3), beta(3), gamma(1), delta(1), epsilon(1). F(0) has three main subunits: a(1), b(2) and c(10-14). The alpha and beta chains form an alternating ring which encloses part of the gamma chain. F(1) is attached to F(0) by a central stalk formed by the gamma and epsilon chains, while a peripheral stalk is formed by the delta and b chains.</text>
</comment>
<reference evidence="15 16" key="1">
    <citation type="submission" date="2016-12" db="EMBL/GenBank/DDBJ databases">
        <authorList>
            <person name="Song W.-J."/>
            <person name="Kurnit D.M."/>
        </authorList>
    </citation>
    <scope>NUCLEOTIDE SEQUENCE [LARGE SCALE GENOMIC DNA]</scope>
    <source>
        <strain evidence="15 16">IMCC3135</strain>
    </source>
</reference>
<evidence type="ECO:0000256" key="3">
    <source>
        <dbReference type="ARBA" id="ARBA00022547"/>
    </source>
</evidence>
<evidence type="ECO:0000256" key="8">
    <source>
        <dbReference type="ARBA" id="ARBA00023136"/>
    </source>
</evidence>
<dbReference type="GO" id="GO:0046961">
    <property type="term" value="F:proton-transporting ATPase activity, rotational mechanism"/>
    <property type="evidence" value="ECO:0007669"/>
    <property type="project" value="TreeGrafter"/>
</dbReference>
<keyword evidence="6 13" id="KW-1133">Transmembrane helix</keyword>
<dbReference type="PANTHER" id="PTHR33445">
    <property type="entry name" value="ATP SYNTHASE SUBUNIT B', CHLOROPLASTIC"/>
    <property type="match status" value="1"/>
</dbReference>
<dbReference type="GO" id="GO:0005886">
    <property type="term" value="C:plasma membrane"/>
    <property type="evidence" value="ECO:0007669"/>
    <property type="project" value="UniProtKB-SubCell"/>
</dbReference>
<dbReference type="Pfam" id="PF00430">
    <property type="entry name" value="ATP-synt_B"/>
    <property type="match status" value="1"/>
</dbReference>
<keyword evidence="9 13" id="KW-0066">ATP synthesis</keyword>
<evidence type="ECO:0000256" key="2">
    <source>
        <dbReference type="ARBA" id="ARBA00022448"/>
    </source>
</evidence>
<dbReference type="GO" id="GO:0012505">
    <property type="term" value="C:endomembrane system"/>
    <property type="evidence" value="ECO:0007669"/>
    <property type="project" value="UniProtKB-SubCell"/>
</dbReference>
<dbReference type="PANTHER" id="PTHR33445:SF2">
    <property type="entry name" value="ATP SYNTHASE SUBUNIT B', CHLOROPLASTIC"/>
    <property type="match status" value="1"/>
</dbReference>
<proteinExistence type="inferred from homology"/>
<keyword evidence="3 13" id="KW-0138">CF(0)</keyword>
<evidence type="ECO:0000256" key="4">
    <source>
        <dbReference type="ARBA" id="ARBA00022692"/>
    </source>
</evidence>
<feature type="transmembrane region" description="Helical" evidence="13">
    <location>
        <begin position="6"/>
        <end position="27"/>
    </location>
</feature>
<dbReference type="AlphaFoldDB" id="A0A2Z2NT81"/>
<keyword evidence="8 13" id="KW-0472">Membrane</keyword>
<comment type="subcellular location">
    <subcellularLocation>
        <location evidence="13">Cell membrane</location>
        <topology evidence="13">Single-pass membrane protein</topology>
    </subcellularLocation>
    <subcellularLocation>
        <location evidence="12">Endomembrane system</location>
        <topology evidence="12">Single-pass membrane protein</topology>
    </subcellularLocation>
</comment>
<evidence type="ECO:0000256" key="7">
    <source>
        <dbReference type="ARBA" id="ARBA00023065"/>
    </source>
</evidence>
<dbReference type="HAMAP" id="MF_01398">
    <property type="entry name" value="ATP_synth_b_bprime"/>
    <property type="match status" value="1"/>
</dbReference>
<evidence type="ECO:0000256" key="1">
    <source>
        <dbReference type="ARBA" id="ARBA00005513"/>
    </source>
</evidence>
<dbReference type="CDD" id="cd06503">
    <property type="entry name" value="ATP-synt_Fo_b"/>
    <property type="match status" value="1"/>
</dbReference>
<sequence>MTIDFWGLGLQVVNVLILIWLLSRVFWRPISTAIAKRQEATHAMLATAQTTQSKADETLSRLLEDRNGIEMERTTLLANAATEAQEASKAILADAQKRADTLLSAAQTSVERNNETARKDNAVQASALSVDIAAKLLGRLNSPTLHNAFLASLLEAIATMSDSERASLLAADDDIQIVSAAAPTSELRDEIEKAVITALGGAPSGLSFVVDPDLINGLELRSKHFVLHNSWQADLAVVLKEMKGAA</sequence>
<keyword evidence="7 13" id="KW-0406">Ion transport</keyword>
<evidence type="ECO:0000256" key="12">
    <source>
        <dbReference type="ARBA" id="ARBA00037847"/>
    </source>
</evidence>
<dbReference type="GO" id="GO:0045259">
    <property type="term" value="C:proton-transporting ATP synthase complex"/>
    <property type="evidence" value="ECO:0007669"/>
    <property type="project" value="UniProtKB-KW"/>
</dbReference>
<protein>
    <recommendedName>
        <fullName evidence="13">ATP synthase subunit b</fullName>
    </recommendedName>
    <alternativeName>
        <fullName evidence="13">ATP synthase F(0) sector subunit b</fullName>
    </alternativeName>
    <alternativeName>
        <fullName evidence="13">ATPase subunit I</fullName>
    </alternativeName>
    <alternativeName>
        <fullName evidence="13">F-type ATPase subunit b</fullName>
        <shortName evidence="13">F-ATPase subunit b</shortName>
    </alternativeName>
</protein>
<evidence type="ECO:0000313" key="16">
    <source>
        <dbReference type="Proteomes" id="UP000250079"/>
    </source>
</evidence>
<evidence type="ECO:0000256" key="10">
    <source>
        <dbReference type="ARBA" id="ARBA00025198"/>
    </source>
</evidence>
<keyword evidence="13" id="KW-1003">Cell membrane</keyword>
<keyword evidence="16" id="KW-1185">Reference proteome</keyword>
<evidence type="ECO:0000256" key="11">
    <source>
        <dbReference type="ARBA" id="ARBA00025614"/>
    </source>
</evidence>
<dbReference type="Proteomes" id="UP000250079">
    <property type="component" value="Chromosome"/>
</dbReference>
<evidence type="ECO:0000256" key="13">
    <source>
        <dbReference type="HAMAP-Rule" id="MF_01398"/>
    </source>
</evidence>
<dbReference type="InterPro" id="IPR002146">
    <property type="entry name" value="ATP_synth_b/b'su_bac/chlpt"/>
</dbReference>
<keyword evidence="4 13" id="KW-0812">Transmembrane</keyword>
<accession>A0A2Z2NT81</accession>
<evidence type="ECO:0000313" key="15">
    <source>
        <dbReference type="EMBL" id="ASJ74762.1"/>
    </source>
</evidence>